<feature type="domain" description="AraC effector-binding" evidence="1">
    <location>
        <begin position="1"/>
        <end position="151"/>
    </location>
</feature>
<dbReference type="RefSeq" id="WP_036935552.1">
    <property type="nucleotide sequence ID" value="NZ_JQKC01000001.1"/>
</dbReference>
<dbReference type="InterPro" id="IPR029441">
    <property type="entry name" value="Cass2"/>
</dbReference>
<dbReference type="STRING" id="398512.Bccel_4724"/>
<keyword evidence="3" id="KW-1185">Reference proteome</keyword>
<dbReference type="Gene3D" id="3.20.80.10">
    <property type="entry name" value="Regulatory factor, effector binding domain"/>
    <property type="match status" value="1"/>
</dbReference>
<dbReference type="PANTHER" id="PTHR36444">
    <property type="entry name" value="TRANSCRIPTIONAL REGULATOR PROTEIN YOBU-RELATED"/>
    <property type="match status" value="1"/>
</dbReference>
<dbReference type="EMBL" id="LGTC01000001">
    <property type="protein sequence ID" value="KNY29450.1"/>
    <property type="molecule type" value="Genomic_DNA"/>
</dbReference>
<reference evidence="3" key="1">
    <citation type="submission" date="2015-07" db="EMBL/GenBank/DDBJ databases">
        <title>Near-Complete Genome Sequence of the Cellulolytic Bacterium Bacteroides (Pseudobacteroides) cellulosolvens ATCC 35603.</title>
        <authorList>
            <person name="Dassa B."/>
            <person name="Utturkar S.M."/>
            <person name="Klingeman D.M."/>
            <person name="Hurt R.A."/>
            <person name="Keller M."/>
            <person name="Xu J."/>
            <person name="Reddy Y.H.K."/>
            <person name="Borovok I."/>
            <person name="Grinberg I.R."/>
            <person name="Lamed R."/>
            <person name="Zhivin O."/>
            <person name="Bayer E.A."/>
            <person name="Brown S.D."/>
        </authorList>
    </citation>
    <scope>NUCLEOTIDE SEQUENCE [LARGE SCALE GENOMIC DNA]</scope>
    <source>
        <strain evidence="3">DSM 2933</strain>
    </source>
</reference>
<dbReference type="PANTHER" id="PTHR36444:SF2">
    <property type="entry name" value="TRANSCRIPTIONAL REGULATOR PROTEIN YOBU-RELATED"/>
    <property type="match status" value="1"/>
</dbReference>
<accession>A0A0L6JUX0</accession>
<gene>
    <name evidence="2" type="ORF">Bccel_4724</name>
</gene>
<dbReference type="Proteomes" id="UP000036923">
    <property type="component" value="Unassembled WGS sequence"/>
</dbReference>
<dbReference type="SUPFAM" id="SSF55136">
    <property type="entry name" value="Probable bacterial effector-binding domain"/>
    <property type="match status" value="1"/>
</dbReference>
<organism evidence="2 3">
    <name type="scientific">Pseudobacteroides cellulosolvens ATCC 35603 = DSM 2933</name>
    <dbReference type="NCBI Taxonomy" id="398512"/>
    <lineage>
        <taxon>Bacteria</taxon>
        <taxon>Bacillati</taxon>
        <taxon>Bacillota</taxon>
        <taxon>Clostridia</taxon>
        <taxon>Eubacteriales</taxon>
        <taxon>Oscillospiraceae</taxon>
        <taxon>Pseudobacteroides</taxon>
    </lineage>
</organism>
<dbReference type="InterPro" id="IPR010499">
    <property type="entry name" value="AraC_E-bd"/>
</dbReference>
<dbReference type="SMART" id="SM00871">
    <property type="entry name" value="AraC_E_bind"/>
    <property type="match status" value="1"/>
</dbReference>
<dbReference type="InterPro" id="IPR011256">
    <property type="entry name" value="Reg_factor_effector_dom_sf"/>
</dbReference>
<evidence type="ECO:0000313" key="2">
    <source>
        <dbReference type="EMBL" id="KNY29450.1"/>
    </source>
</evidence>
<proteinExistence type="predicted"/>
<dbReference type="OrthoDB" id="9801008at2"/>
<name>A0A0L6JUX0_9FIRM</name>
<dbReference type="InterPro" id="IPR053182">
    <property type="entry name" value="YobU-like_regulator"/>
</dbReference>
<dbReference type="Pfam" id="PF14526">
    <property type="entry name" value="Cass2"/>
    <property type="match status" value="1"/>
</dbReference>
<dbReference type="AlphaFoldDB" id="A0A0L6JUX0"/>
<protein>
    <submittedName>
        <fullName evidence="2">Transcription activator effector binding protein</fullName>
    </submittedName>
</protein>
<dbReference type="eggNOG" id="COG3708">
    <property type="taxonomic scope" value="Bacteria"/>
</dbReference>
<evidence type="ECO:0000313" key="3">
    <source>
        <dbReference type="Proteomes" id="UP000036923"/>
    </source>
</evidence>
<sequence>MNYELVQIEEKVVAGLRIRTSNSDKNMCDDIGMIWQKFFAAGIYQSIDSKKNNKSIGLYTNYENGTNGAYDVMVCCEVHKNSTLPDNVQSEIIPAGKYAKFIIYGHAQKAVAEFWTKLWNMDLDRKYSCDFEEYQGSDMENAEIHIYISLN</sequence>
<dbReference type="PATRIC" id="fig|398512.5.peg.4950"/>
<comment type="caution">
    <text evidence="2">The sequence shown here is derived from an EMBL/GenBank/DDBJ whole genome shotgun (WGS) entry which is preliminary data.</text>
</comment>
<evidence type="ECO:0000259" key="1">
    <source>
        <dbReference type="SMART" id="SM00871"/>
    </source>
</evidence>